<comment type="caution">
    <text evidence="1">The sequence shown here is derived from an EMBL/GenBank/DDBJ whole genome shotgun (WGS) entry which is preliminary data.</text>
</comment>
<evidence type="ECO:0000313" key="1">
    <source>
        <dbReference type="EMBL" id="PZG05652.1"/>
    </source>
</evidence>
<gene>
    <name evidence="1" type="ORF">C1I95_32585</name>
</gene>
<sequence>MRAGRPGAIRQASKPANYRSAVYLPLRPWQVRERRFRHTRFGRRGLDPVEVQEFLDRVADDLSAVYDALGTSRQEAARIKDALRRWQSEHARRANAGER</sequence>
<dbReference type="AlphaFoldDB" id="A0A2W2D0V5"/>
<dbReference type="Gene3D" id="6.10.250.660">
    <property type="match status" value="1"/>
</dbReference>
<dbReference type="OrthoDB" id="3394784at2"/>
<proteinExistence type="predicted"/>
<dbReference type="GO" id="GO:0051301">
    <property type="term" value="P:cell division"/>
    <property type="evidence" value="ECO:0007669"/>
    <property type="project" value="UniProtKB-KW"/>
</dbReference>
<dbReference type="InterPro" id="IPR019933">
    <property type="entry name" value="DivIVA_domain"/>
</dbReference>
<protein>
    <submittedName>
        <fullName evidence="1">Cell division protein DivIVA</fullName>
    </submittedName>
</protein>
<keyword evidence="1" id="KW-0131">Cell cycle</keyword>
<keyword evidence="2" id="KW-1185">Reference proteome</keyword>
<keyword evidence="1" id="KW-0132">Cell division</keyword>
<reference evidence="1 2" key="1">
    <citation type="submission" date="2018-01" db="EMBL/GenBank/DDBJ databases">
        <title>Draft genome sequence of Jishengella sp. NA12.</title>
        <authorList>
            <person name="Sahin N."/>
            <person name="Ay H."/>
            <person name="Saygin H."/>
        </authorList>
    </citation>
    <scope>NUCLEOTIDE SEQUENCE [LARGE SCALE GENOMIC DNA]</scope>
    <source>
        <strain evidence="1 2">NA12</strain>
    </source>
</reference>
<organism evidence="1 2">
    <name type="scientific">Micromonospora craterilacus</name>
    <dbReference type="NCBI Taxonomy" id="1655439"/>
    <lineage>
        <taxon>Bacteria</taxon>
        <taxon>Bacillati</taxon>
        <taxon>Actinomycetota</taxon>
        <taxon>Actinomycetes</taxon>
        <taxon>Micromonosporales</taxon>
        <taxon>Micromonosporaceae</taxon>
        <taxon>Micromonospora</taxon>
    </lineage>
</organism>
<dbReference type="NCBIfam" id="TIGR03544">
    <property type="entry name" value="DivI1A_domain"/>
    <property type="match status" value="1"/>
</dbReference>
<name>A0A2W2D0V5_9ACTN</name>
<dbReference type="Proteomes" id="UP000248924">
    <property type="component" value="Unassembled WGS sequence"/>
</dbReference>
<accession>A0A2W2D0V5</accession>
<evidence type="ECO:0000313" key="2">
    <source>
        <dbReference type="Proteomes" id="UP000248924"/>
    </source>
</evidence>
<dbReference type="EMBL" id="POTY01000381">
    <property type="protein sequence ID" value="PZG05652.1"/>
    <property type="molecule type" value="Genomic_DNA"/>
</dbReference>